<keyword evidence="2" id="KW-0489">Methyltransferase</keyword>
<dbReference type="GO" id="GO:0032259">
    <property type="term" value="P:methylation"/>
    <property type="evidence" value="ECO:0007669"/>
    <property type="project" value="UniProtKB-KW"/>
</dbReference>
<dbReference type="Pfam" id="PF13649">
    <property type="entry name" value="Methyltransf_25"/>
    <property type="match status" value="1"/>
</dbReference>
<dbReference type="Proteomes" id="UP000215509">
    <property type="component" value="Unassembled WGS sequence"/>
</dbReference>
<protein>
    <submittedName>
        <fullName evidence="2">SAM-dependent methyltransferase</fullName>
    </submittedName>
</protein>
<accession>A0A229UPI9</accession>
<gene>
    <name evidence="2" type="ORF">CF651_18080</name>
</gene>
<sequence>MNRKRTVKEQFDAVAMDYDQQRRQLIPCFDEFYGMALSLVESADGAPSILDLGAGTGLFSRMVLEKYPAARLTLVDLSESMLDVARQRFQQHPHVQYIVADYSSCSFPASYDIVISSLSIHHLTHPDKRQLFVKIYGMLNEGGIFVNADQVQGRSDSTDAYYRQRWLEAIHQSGLPQQAIDASIERRKVDINAKLPDQLQWMEEAGFSEVDCMYKYLDFAVFSGKKMELQP</sequence>
<dbReference type="PANTHER" id="PTHR43591">
    <property type="entry name" value="METHYLTRANSFERASE"/>
    <property type="match status" value="1"/>
</dbReference>
<dbReference type="InterPro" id="IPR029063">
    <property type="entry name" value="SAM-dependent_MTases_sf"/>
</dbReference>
<keyword evidence="3" id="KW-1185">Reference proteome</keyword>
<evidence type="ECO:0000259" key="1">
    <source>
        <dbReference type="Pfam" id="PF13649"/>
    </source>
</evidence>
<dbReference type="InterPro" id="IPR041698">
    <property type="entry name" value="Methyltransf_25"/>
</dbReference>
<dbReference type="Gene3D" id="3.40.50.150">
    <property type="entry name" value="Vaccinia Virus protein VP39"/>
    <property type="match status" value="1"/>
</dbReference>
<name>A0A229UPI9_9BACL</name>
<organism evidence="2 3">
    <name type="scientific">Paenibacillus rigui</name>
    <dbReference type="NCBI Taxonomy" id="554312"/>
    <lineage>
        <taxon>Bacteria</taxon>
        <taxon>Bacillati</taxon>
        <taxon>Bacillota</taxon>
        <taxon>Bacilli</taxon>
        <taxon>Bacillales</taxon>
        <taxon>Paenibacillaceae</taxon>
        <taxon>Paenibacillus</taxon>
    </lineage>
</organism>
<dbReference type="OrthoDB" id="465705at2"/>
<comment type="caution">
    <text evidence="2">The sequence shown here is derived from an EMBL/GenBank/DDBJ whole genome shotgun (WGS) entry which is preliminary data.</text>
</comment>
<dbReference type="SUPFAM" id="SSF53335">
    <property type="entry name" value="S-adenosyl-L-methionine-dependent methyltransferases"/>
    <property type="match status" value="1"/>
</dbReference>
<dbReference type="CDD" id="cd02440">
    <property type="entry name" value="AdoMet_MTases"/>
    <property type="match status" value="1"/>
</dbReference>
<keyword evidence="2" id="KW-0808">Transferase</keyword>
<evidence type="ECO:0000313" key="2">
    <source>
        <dbReference type="EMBL" id="OXM84819.1"/>
    </source>
</evidence>
<reference evidence="2 3" key="1">
    <citation type="submission" date="2017-07" db="EMBL/GenBank/DDBJ databases">
        <title>Genome sequencing and assembly of Paenibacillus rigui.</title>
        <authorList>
            <person name="Mayilraj S."/>
        </authorList>
    </citation>
    <scope>NUCLEOTIDE SEQUENCE [LARGE SCALE GENOMIC DNA]</scope>
    <source>
        <strain evidence="2 3">JCM 16352</strain>
    </source>
</reference>
<evidence type="ECO:0000313" key="3">
    <source>
        <dbReference type="Proteomes" id="UP000215509"/>
    </source>
</evidence>
<feature type="domain" description="Methyltransferase" evidence="1">
    <location>
        <begin position="49"/>
        <end position="143"/>
    </location>
</feature>
<dbReference type="AlphaFoldDB" id="A0A229UPI9"/>
<dbReference type="EMBL" id="NMQW01000025">
    <property type="protein sequence ID" value="OXM84819.1"/>
    <property type="molecule type" value="Genomic_DNA"/>
</dbReference>
<dbReference type="GO" id="GO:0008168">
    <property type="term" value="F:methyltransferase activity"/>
    <property type="evidence" value="ECO:0007669"/>
    <property type="project" value="UniProtKB-KW"/>
</dbReference>
<proteinExistence type="predicted"/>
<dbReference type="RefSeq" id="WP_094016268.1">
    <property type="nucleotide sequence ID" value="NZ_NMQW01000025.1"/>
</dbReference>